<reference evidence="3" key="3">
    <citation type="submission" date="2015-04" db="UniProtKB">
        <authorList>
            <consortium name="EnsemblPlants"/>
        </authorList>
    </citation>
    <scope>IDENTIFICATION</scope>
    <source>
        <strain evidence="3">cv. Jemalong A17</strain>
    </source>
</reference>
<name>G7JBH1_MEDTR</name>
<keyword evidence="4" id="KW-1185">Reference proteome</keyword>
<dbReference type="PANTHER" id="PTHR45749:SF35">
    <property type="entry name" value="AC-LIKE TRANSPOSASE-RELATED"/>
    <property type="match status" value="1"/>
</dbReference>
<dbReference type="eggNOG" id="ENOG502QPQD">
    <property type="taxonomic scope" value="Eukaryota"/>
</dbReference>
<feature type="transmembrane region" description="Helical" evidence="1">
    <location>
        <begin position="166"/>
        <end position="189"/>
    </location>
</feature>
<evidence type="ECO:0000313" key="2">
    <source>
        <dbReference type="EMBL" id="AES72831.1"/>
    </source>
</evidence>
<keyword evidence="1" id="KW-0472">Membrane</keyword>
<dbReference type="OMA" id="HEINHHY"/>
<protein>
    <submittedName>
        <fullName evidence="2">Transmembrane protein, putative</fullName>
    </submittedName>
</protein>
<reference evidence="2 4" key="1">
    <citation type="journal article" date="2011" name="Nature">
        <title>The Medicago genome provides insight into the evolution of rhizobial symbioses.</title>
        <authorList>
            <person name="Young N.D."/>
            <person name="Debelle F."/>
            <person name="Oldroyd G.E."/>
            <person name="Geurts R."/>
            <person name="Cannon S.B."/>
            <person name="Udvardi M.K."/>
            <person name="Benedito V.A."/>
            <person name="Mayer K.F."/>
            <person name="Gouzy J."/>
            <person name="Schoof H."/>
            <person name="Van de Peer Y."/>
            <person name="Proost S."/>
            <person name="Cook D.R."/>
            <person name="Meyers B.C."/>
            <person name="Spannagl M."/>
            <person name="Cheung F."/>
            <person name="De Mita S."/>
            <person name="Krishnakumar V."/>
            <person name="Gundlach H."/>
            <person name="Zhou S."/>
            <person name="Mudge J."/>
            <person name="Bharti A.K."/>
            <person name="Murray J.D."/>
            <person name="Naoumkina M.A."/>
            <person name="Rosen B."/>
            <person name="Silverstein K.A."/>
            <person name="Tang H."/>
            <person name="Rombauts S."/>
            <person name="Zhao P.X."/>
            <person name="Zhou P."/>
            <person name="Barbe V."/>
            <person name="Bardou P."/>
            <person name="Bechner M."/>
            <person name="Bellec A."/>
            <person name="Berger A."/>
            <person name="Berges H."/>
            <person name="Bidwell S."/>
            <person name="Bisseling T."/>
            <person name="Choisne N."/>
            <person name="Couloux A."/>
            <person name="Denny R."/>
            <person name="Deshpande S."/>
            <person name="Dai X."/>
            <person name="Doyle J.J."/>
            <person name="Dudez A.M."/>
            <person name="Farmer A.D."/>
            <person name="Fouteau S."/>
            <person name="Franken C."/>
            <person name="Gibelin C."/>
            <person name="Gish J."/>
            <person name="Goldstein S."/>
            <person name="Gonzalez A.J."/>
            <person name="Green P.J."/>
            <person name="Hallab A."/>
            <person name="Hartog M."/>
            <person name="Hua A."/>
            <person name="Humphray S.J."/>
            <person name="Jeong D.H."/>
            <person name="Jing Y."/>
            <person name="Jocker A."/>
            <person name="Kenton S.M."/>
            <person name="Kim D.J."/>
            <person name="Klee K."/>
            <person name="Lai H."/>
            <person name="Lang C."/>
            <person name="Lin S."/>
            <person name="Macmil S.L."/>
            <person name="Magdelenat G."/>
            <person name="Matthews L."/>
            <person name="McCorrison J."/>
            <person name="Monaghan E.L."/>
            <person name="Mun J.H."/>
            <person name="Najar F.Z."/>
            <person name="Nicholson C."/>
            <person name="Noirot C."/>
            <person name="O'Bleness M."/>
            <person name="Paule C.R."/>
            <person name="Poulain J."/>
            <person name="Prion F."/>
            <person name="Qin B."/>
            <person name="Qu C."/>
            <person name="Retzel E.F."/>
            <person name="Riddle C."/>
            <person name="Sallet E."/>
            <person name="Samain S."/>
            <person name="Samson N."/>
            <person name="Sanders I."/>
            <person name="Saurat O."/>
            <person name="Scarpelli C."/>
            <person name="Schiex T."/>
            <person name="Segurens B."/>
            <person name="Severin A.J."/>
            <person name="Sherrier D.J."/>
            <person name="Shi R."/>
            <person name="Sims S."/>
            <person name="Singer S.R."/>
            <person name="Sinharoy S."/>
            <person name="Sterck L."/>
            <person name="Viollet A."/>
            <person name="Wang B.B."/>
            <person name="Wang K."/>
            <person name="Wang M."/>
            <person name="Wang X."/>
            <person name="Warfsmann J."/>
            <person name="Weissenbach J."/>
            <person name="White D.D."/>
            <person name="White J.D."/>
            <person name="Wiley G.B."/>
            <person name="Wincker P."/>
            <person name="Xing Y."/>
            <person name="Yang L."/>
            <person name="Yao Z."/>
            <person name="Ying F."/>
            <person name="Zhai J."/>
            <person name="Zhou L."/>
            <person name="Zuber A."/>
            <person name="Denarie J."/>
            <person name="Dixon R.A."/>
            <person name="May G.D."/>
            <person name="Schwartz D.C."/>
            <person name="Rogers J."/>
            <person name="Quetier F."/>
            <person name="Town C.D."/>
            <person name="Roe B.A."/>
        </authorList>
    </citation>
    <scope>NUCLEOTIDE SEQUENCE [LARGE SCALE GENOMIC DNA]</scope>
    <source>
        <strain evidence="2">A17</strain>
        <strain evidence="3 4">cv. Jemalong A17</strain>
    </source>
</reference>
<keyword evidence="1" id="KW-1133">Transmembrane helix</keyword>
<evidence type="ECO:0000313" key="4">
    <source>
        <dbReference type="Proteomes" id="UP000002051"/>
    </source>
</evidence>
<dbReference type="AlphaFoldDB" id="G7JBH1"/>
<evidence type="ECO:0000313" key="3">
    <source>
        <dbReference type="EnsemblPlants" id="AES72831"/>
    </source>
</evidence>
<dbReference type="PaxDb" id="3880-AES72831"/>
<dbReference type="EnsemblPlants" id="AES72831">
    <property type="protein sequence ID" value="AES72831"/>
    <property type="gene ID" value="MTR_3g095880"/>
</dbReference>
<sequence>MAMRHTTLCHSNLRLLASDGLSDWKHISQRLKQHENSTIYKHLQNHVRHIQEHEINHHYLQHKIQKEIIFLLPQSVKRSIIKIIKEAKYFSIIFYCTFDIEGLFLQFLNVDNISILGFFNELLNVLKALGLNVDDVREQGYDNGSNIKGRAQGYQKRFLEINPKTLYMSCACLNLTLLVIWHILILRLFHSLELFNTYINSFRNLQKDGKFSLMCFKSTCIDAAIKQLEDVLLYFEKYRKECFIKSMDLTKKKSGELQMNVDLIFPTKHCVIRKKKIYFRENNEEHENMSSRESFRVD</sequence>
<proteinExistence type="predicted"/>
<dbReference type="HOGENOM" id="CLU_934973_0_0_1"/>
<evidence type="ECO:0000256" key="1">
    <source>
        <dbReference type="SAM" id="Phobius"/>
    </source>
</evidence>
<dbReference type="Proteomes" id="UP000002051">
    <property type="component" value="Chromosome 3"/>
</dbReference>
<reference evidence="2 4" key="2">
    <citation type="journal article" date="2014" name="BMC Genomics">
        <title>An improved genome release (version Mt4.0) for the model legume Medicago truncatula.</title>
        <authorList>
            <person name="Tang H."/>
            <person name="Krishnakumar V."/>
            <person name="Bidwell S."/>
            <person name="Rosen B."/>
            <person name="Chan A."/>
            <person name="Zhou S."/>
            <person name="Gentzbittel L."/>
            <person name="Childs K.L."/>
            <person name="Yandell M."/>
            <person name="Gundlach H."/>
            <person name="Mayer K.F."/>
            <person name="Schwartz D.C."/>
            <person name="Town C.D."/>
        </authorList>
    </citation>
    <scope>GENOME REANNOTATION</scope>
    <source>
        <strain evidence="3 4">cv. Jemalong A17</strain>
    </source>
</reference>
<keyword evidence="1 2" id="KW-0812">Transmembrane</keyword>
<dbReference type="PANTHER" id="PTHR45749">
    <property type="match status" value="1"/>
</dbReference>
<gene>
    <name evidence="2" type="ordered locus">MTR_3g095880</name>
</gene>
<dbReference type="EMBL" id="CM001219">
    <property type="protein sequence ID" value="AES72831.1"/>
    <property type="molecule type" value="Genomic_DNA"/>
</dbReference>
<organism evidence="2 4">
    <name type="scientific">Medicago truncatula</name>
    <name type="common">Barrel medic</name>
    <name type="synonym">Medicago tribuloides</name>
    <dbReference type="NCBI Taxonomy" id="3880"/>
    <lineage>
        <taxon>Eukaryota</taxon>
        <taxon>Viridiplantae</taxon>
        <taxon>Streptophyta</taxon>
        <taxon>Embryophyta</taxon>
        <taxon>Tracheophyta</taxon>
        <taxon>Spermatophyta</taxon>
        <taxon>Magnoliopsida</taxon>
        <taxon>eudicotyledons</taxon>
        <taxon>Gunneridae</taxon>
        <taxon>Pentapetalae</taxon>
        <taxon>rosids</taxon>
        <taxon>fabids</taxon>
        <taxon>Fabales</taxon>
        <taxon>Fabaceae</taxon>
        <taxon>Papilionoideae</taxon>
        <taxon>50 kb inversion clade</taxon>
        <taxon>NPAAA clade</taxon>
        <taxon>Hologalegina</taxon>
        <taxon>IRL clade</taxon>
        <taxon>Trifolieae</taxon>
        <taxon>Medicago</taxon>
    </lineage>
</organism>
<accession>G7JBH1</accession>